<dbReference type="Pfam" id="PF22725">
    <property type="entry name" value="GFO_IDH_MocA_C3"/>
    <property type="match status" value="1"/>
</dbReference>
<dbReference type="InterPro" id="IPR000683">
    <property type="entry name" value="Gfo/Idh/MocA-like_OxRdtase_N"/>
</dbReference>
<keyword evidence="1 4" id="KW-0560">Oxidoreductase</keyword>
<dbReference type="InterPro" id="IPR006311">
    <property type="entry name" value="TAT_signal"/>
</dbReference>
<evidence type="ECO:0000313" key="5">
    <source>
        <dbReference type="Proteomes" id="UP000590442"/>
    </source>
</evidence>
<dbReference type="InterPro" id="IPR036291">
    <property type="entry name" value="NAD(P)-bd_dom_sf"/>
</dbReference>
<accession>A0A846QRX5</accession>
<dbReference type="RefSeq" id="WP_167959938.1">
    <property type="nucleotide sequence ID" value="NZ_JAATJJ010000001.1"/>
</dbReference>
<reference evidence="4 5" key="1">
    <citation type="submission" date="2020-03" db="EMBL/GenBank/DDBJ databases">
        <title>Genomic Encyclopedia of Type Strains, Phase IV (KMG-IV): sequencing the most valuable type-strain genomes for metagenomic binning, comparative biology and taxonomic classification.</title>
        <authorList>
            <person name="Goeker M."/>
        </authorList>
    </citation>
    <scope>NUCLEOTIDE SEQUENCE [LARGE SCALE GENOMIC DNA]</scope>
    <source>
        <strain evidence="4 5">DSM 29762</strain>
    </source>
</reference>
<dbReference type="InterPro" id="IPR050463">
    <property type="entry name" value="Gfo/Idh/MocA_oxidrdct_glycsds"/>
</dbReference>
<dbReference type="GO" id="GO:0000166">
    <property type="term" value="F:nucleotide binding"/>
    <property type="evidence" value="ECO:0007669"/>
    <property type="project" value="InterPro"/>
</dbReference>
<comment type="caution">
    <text evidence="4">The sequence shown here is derived from an EMBL/GenBank/DDBJ whole genome shotgun (WGS) entry which is preliminary data.</text>
</comment>
<proteinExistence type="predicted"/>
<feature type="domain" description="Gfo/Idh/MocA-like oxidoreductase N-terminal" evidence="2">
    <location>
        <begin position="42"/>
        <end position="165"/>
    </location>
</feature>
<organism evidence="4 5">
    <name type="scientific">Saonia flava</name>
    <dbReference type="NCBI Taxonomy" id="523696"/>
    <lineage>
        <taxon>Bacteria</taxon>
        <taxon>Pseudomonadati</taxon>
        <taxon>Bacteroidota</taxon>
        <taxon>Flavobacteriia</taxon>
        <taxon>Flavobacteriales</taxon>
        <taxon>Flavobacteriaceae</taxon>
        <taxon>Saonia</taxon>
    </lineage>
</organism>
<dbReference type="PROSITE" id="PS51318">
    <property type="entry name" value="TAT"/>
    <property type="match status" value="1"/>
</dbReference>
<protein>
    <submittedName>
        <fullName evidence="4">Glucose-fructose oxidoreductase</fullName>
        <ecNumber evidence="4">1.1.99.28</ecNumber>
    </submittedName>
</protein>
<keyword evidence="5" id="KW-1185">Reference proteome</keyword>
<gene>
    <name evidence="4" type="ORF">GGR42_000192</name>
</gene>
<evidence type="ECO:0000259" key="3">
    <source>
        <dbReference type="Pfam" id="PF22725"/>
    </source>
</evidence>
<evidence type="ECO:0000313" key="4">
    <source>
        <dbReference type="EMBL" id="NJB69730.1"/>
    </source>
</evidence>
<dbReference type="EC" id="1.1.99.28" evidence="4"/>
<sequence>MEKINRRDFNSKMTRGVAAASVLGSMPLACAMGASRQKKKLGYALVGLGSYSTHQLAPALQDAQHCYLAGIVTGTPDKEKIWMDKYGIPKENVYNYDNFDDIAKNPDIDIVYVVLPNSMHAEFCIRAAKAGKHVVCEKPMAINAEECNAIIDACDKAGVKLGMGYRLQSEPYTQEIQKYVREKTFGDVRYISAEAGYHSASNPDQWRLNKKLSGSGALGNMGVYAIQAVIYGTGENPISVTAQEFSTRPEYFKDTDETITAQFEFPSGAIGNIMTSHNISSNKFLANCSDGWYGLDPATGYGPLKGETSKGIIEFPHESQQKLQMDDFAQHVLTGAPHRAPGEMGLRDVMIMEAIVKSIAEGNRKVALNFEPGFGFGE</sequence>
<dbReference type="Gene3D" id="3.40.50.720">
    <property type="entry name" value="NAD(P)-binding Rossmann-like Domain"/>
    <property type="match status" value="1"/>
</dbReference>
<dbReference type="EMBL" id="JAATJJ010000001">
    <property type="protein sequence ID" value="NJB69730.1"/>
    <property type="molecule type" value="Genomic_DNA"/>
</dbReference>
<dbReference type="InterPro" id="IPR055170">
    <property type="entry name" value="GFO_IDH_MocA-like_dom"/>
</dbReference>
<dbReference type="AlphaFoldDB" id="A0A846QRX5"/>
<dbReference type="Pfam" id="PF01408">
    <property type="entry name" value="GFO_IDH_MocA"/>
    <property type="match status" value="1"/>
</dbReference>
<dbReference type="SUPFAM" id="SSF55347">
    <property type="entry name" value="Glyceraldehyde-3-phosphate dehydrogenase-like, C-terminal domain"/>
    <property type="match status" value="1"/>
</dbReference>
<dbReference type="PANTHER" id="PTHR43818">
    <property type="entry name" value="BCDNA.GH03377"/>
    <property type="match status" value="1"/>
</dbReference>
<dbReference type="PRINTS" id="PR01775">
    <property type="entry name" value="GLFROXRDTASE"/>
</dbReference>
<feature type="domain" description="GFO/IDH/MocA-like oxidoreductase" evidence="3">
    <location>
        <begin position="174"/>
        <end position="283"/>
    </location>
</feature>
<dbReference type="Gene3D" id="3.30.360.10">
    <property type="entry name" value="Dihydrodipicolinate Reductase, domain 2"/>
    <property type="match status" value="1"/>
</dbReference>
<dbReference type="Proteomes" id="UP000590442">
    <property type="component" value="Unassembled WGS sequence"/>
</dbReference>
<name>A0A846QRX5_9FLAO</name>
<dbReference type="GO" id="GO:0047061">
    <property type="term" value="F:glucose-fructose oxidoreductase activity"/>
    <property type="evidence" value="ECO:0007669"/>
    <property type="project" value="UniProtKB-EC"/>
</dbReference>
<dbReference type="SUPFAM" id="SSF51735">
    <property type="entry name" value="NAD(P)-binding Rossmann-fold domains"/>
    <property type="match status" value="1"/>
</dbReference>
<evidence type="ECO:0000259" key="2">
    <source>
        <dbReference type="Pfam" id="PF01408"/>
    </source>
</evidence>
<dbReference type="InterPro" id="IPR008354">
    <property type="entry name" value="Glc-Fru_OxRdtase_bac"/>
</dbReference>
<evidence type="ECO:0000256" key="1">
    <source>
        <dbReference type="ARBA" id="ARBA00023002"/>
    </source>
</evidence>
<dbReference type="PANTHER" id="PTHR43818:SF11">
    <property type="entry name" value="BCDNA.GH03377"/>
    <property type="match status" value="1"/>
</dbReference>